<organism evidence="1 2">
    <name type="scientific">Anopheles culicifacies</name>
    <dbReference type="NCBI Taxonomy" id="139723"/>
    <lineage>
        <taxon>Eukaryota</taxon>
        <taxon>Metazoa</taxon>
        <taxon>Ecdysozoa</taxon>
        <taxon>Arthropoda</taxon>
        <taxon>Hexapoda</taxon>
        <taxon>Insecta</taxon>
        <taxon>Pterygota</taxon>
        <taxon>Neoptera</taxon>
        <taxon>Endopterygota</taxon>
        <taxon>Diptera</taxon>
        <taxon>Nematocera</taxon>
        <taxon>Culicoidea</taxon>
        <taxon>Culicidae</taxon>
        <taxon>Anophelinae</taxon>
        <taxon>Anopheles</taxon>
        <taxon>culicifacies species complex</taxon>
    </lineage>
</organism>
<name>A0A182LVI9_9DIPT</name>
<dbReference type="EnsemblMetazoa" id="ACUA003023-RA">
    <property type="protein sequence ID" value="ACUA003023-PA"/>
    <property type="gene ID" value="ACUA003023"/>
</dbReference>
<accession>A0A182LVI9</accession>
<dbReference type="Proteomes" id="UP000075883">
    <property type="component" value="Unassembled WGS sequence"/>
</dbReference>
<evidence type="ECO:0000313" key="2">
    <source>
        <dbReference type="Proteomes" id="UP000075883"/>
    </source>
</evidence>
<protein>
    <submittedName>
        <fullName evidence="1">Uncharacterized protein</fullName>
    </submittedName>
</protein>
<dbReference type="EMBL" id="AXCM01005232">
    <property type="status" value="NOT_ANNOTATED_CDS"/>
    <property type="molecule type" value="Genomic_DNA"/>
</dbReference>
<sequence>MFAMDSEAKAIALRAKQFVEIDFETVFMCLVASVLNGVLSAPVEGQQQMVAVDGAEKRQEKRGIGLAYTGLSGFGAYDTSLGLAGYPATAYITPTVIKSTYTVPAAATYHTAAYDAAHSKFAYGGFYPASYGGFGTGGYGAFAAPASYSKIVHPATSTYTKVIQTYPSATLVAAGTPAVAGYTGVGSLGGYVY</sequence>
<reference evidence="2" key="1">
    <citation type="submission" date="2013-09" db="EMBL/GenBank/DDBJ databases">
        <title>The Genome Sequence of Anopheles culicifacies species A.</title>
        <authorList>
            <consortium name="The Broad Institute Genomics Platform"/>
            <person name="Neafsey D.E."/>
            <person name="Besansky N."/>
            <person name="Howell P."/>
            <person name="Walton C."/>
            <person name="Young S.K."/>
            <person name="Zeng Q."/>
            <person name="Gargeya S."/>
            <person name="Fitzgerald M."/>
            <person name="Haas B."/>
            <person name="Abouelleil A."/>
            <person name="Allen A.W."/>
            <person name="Alvarado L."/>
            <person name="Arachchi H.M."/>
            <person name="Berlin A.M."/>
            <person name="Chapman S.B."/>
            <person name="Gainer-Dewar J."/>
            <person name="Goldberg J."/>
            <person name="Griggs A."/>
            <person name="Gujja S."/>
            <person name="Hansen M."/>
            <person name="Howarth C."/>
            <person name="Imamovic A."/>
            <person name="Ireland A."/>
            <person name="Larimer J."/>
            <person name="McCowan C."/>
            <person name="Murphy C."/>
            <person name="Pearson M."/>
            <person name="Poon T.W."/>
            <person name="Priest M."/>
            <person name="Roberts A."/>
            <person name="Saif S."/>
            <person name="Shea T."/>
            <person name="Sisk P."/>
            <person name="Sykes S."/>
            <person name="Wortman J."/>
            <person name="Nusbaum C."/>
            <person name="Birren B."/>
        </authorList>
    </citation>
    <scope>NUCLEOTIDE SEQUENCE [LARGE SCALE GENOMIC DNA]</scope>
    <source>
        <strain evidence="2">A-37</strain>
    </source>
</reference>
<keyword evidence="2" id="KW-1185">Reference proteome</keyword>
<evidence type="ECO:0000313" key="1">
    <source>
        <dbReference type="EnsemblMetazoa" id="ACUA003023-PA"/>
    </source>
</evidence>
<proteinExistence type="predicted"/>
<reference evidence="1" key="2">
    <citation type="submission" date="2020-05" db="UniProtKB">
        <authorList>
            <consortium name="EnsemblMetazoa"/>
        </authorList>
    </citation>
    <scope>IDENTIFICATION</scope>
    <source>
        <strain evidence="1">A-37</strain>
    </source>
</reference>
<dbReference type="VEuPathDB" id="VectorBase:ACUA003023"/>
<dbReference type="AlphaFoldDB" id="A0A182LVI9"/>